<name>A0ABY4GG24_9BACT</name>
<evidence type="ECO:0000313" key="3">
    <source>
        <dbReference type="EMBL" id="UOQ69910.1"/>
    </source>
</evidence>
<proteinExistence type="inferred from homology"/>
<comment type="similarity">
    <text evidence="1">Belongs to the short-chain dehydrogenases/reductases (SDR) family.</text>
</comment>
<evidence type="ECO:0000256" key="1">
    <source>
        <dbReference type="ARBA" id="ARBA00006484"/>
    </source>
</evidence>
<dbReference type="InterPro" id="IPR051122">
    <property type="entry name" value="SDR_DHRS6-like"/>
</dbReference>
<dbReference type="Proteomes" id="UP000830401">
    <property type="component" value="Plasmid unnamed9"/>
</dbReference>
<dbReference type="RefSeq" id="WP_245127759.1">
    <property type="nucleotide sequence ID" value="NZ_CP095070.1"/>
</dbReference>
<keyword evidence="2" id="KW-0560">Oxidoreductase</keyword>
<dbReference type="Pfam" id="PF13561">
    <property type="entry name" value="adh_short_C2"/>
    <property type="match status" value="1"/>
</dbReference>
<dbReference type="InterPro" id="IPR002347">
    <property type="entry name" value="SDR_fam"/>
</dbReference>
<dbReference type="InterPro" id="IPR036291">
    <property type="entry name" value="NAD(P)-bd_dom_sf"/>
</dbReference>
<gene>
    <name evidence="3" type="ORF">MUN86_30885</name>
</gene>
<dbReference type="Gene3D" id="3.40.50.720">
    <property type="entry name" value="NAD(P)-binding Rossmann-like Domain"/>
    <property type="match status" value="1"/>
</dbReference>
<organism evidence="3 4">
    <name type="scientific">Hymenobacter volaticus</name>
    <dbReference type="NCBI Taxonomy" id="2932254"/>
    <lineage>
        <taxon>Bacteria</taxon>
        <taxon>Pseudomonadati</taxon>
        <taxon>Bacteroidota</taxon>
        <taxon>Cytophagia</taxon>
        <taxon>Cytophagales</taxon>
        <taxon>Hymenobacteraceae</taxon>
        <taxon>Hymenobacter</taxon>
    </lineage>
</organism>
<dbReference type="PRINTS" id="PR00081">
    <property type="entry name" value="GDHRDH"/>
</dbReference>
<protein>
    <submittedName>
        <fullName evidence="3">SDR family oxidoreductase</fullName>
    </submittedName>
</protein>
<dbReference type="PANTHER" id="PTHR43477:SF1">
    <property type="entry name" value="DIHYDROANTICAPSIN 7-DEHYDROGENASE"/>
    <property type="match status" value="1"/>
</dbReference>
<dbReference type="SUPFAM" id="SSF51735">
    <property type="entry name" value="NAD(P)-binding Rossmann-fold domains"/>
    <property type="match status" value="1"/>
</dbReference>
<evidence type="ECO:0000313" key="4">
    <source>
        <dbReference type="Proteomes" id="UP000830401"/>
    </source>
</evidence>
<keyword evidence="4" id="KW-1185">Reference proteome</keyword>
<reference evidence="3" key="1">
    <citation type="submission" date="2022-04" db="EMBL/GenBank/DDBJ databases">
        <title>Hymenobacter sp. isolated from the air.</title>
        <authorList>
            <person name="Won M."/>
            <person name="Lee C.-M."/>
            <person name="Woen H.-Y."/>
            <person name="Kwon S.-W."/>
        </authorList>
    </citation>
    <scope>NUCLEOTIDE SEQUENCE</scope>
    <source>
        <strain evidence="3">5420S-77</strain>
        <plasmid evidence="3">unnamed9</plasmid>
    </source>
</reference>
<evidence type="ECO:0000256" key="2">
    <source>
        <dbReference type="ARBA" id="ARBA00023002"/>
    </source>
</evidence>
<dbReference type="EMBL" id="CP095070">
    <property type="protein sequence ID" value="UOQ69910.1"/>
    <property type="molecule type" value="Genomic_DNA"/>
</dbReference>
<geneLocation type="plasmid" evidence="3 4">
    <name>unnamed9</name>
</geneLocation>
<sequence>MAGTRVVVLGGSGGLGLATAQAAAADGAHVVIVSSNQERINRALAELPAGSEGHAVNLTDETQVEQFFAQLGAFDHLVFSAGEALQLSEVANTTLQAMRQTFELRYFGTLAAVKYATPHLRSGGSIVLTSGIASLRPGKGWAVAASICGAIEALTRALAVELAPIRVNAVVPGVVKTDIWASLPVADREAMYAGLAQTLPVGKVAEAGAVAQTYLYLLRQPFNTGQTVVVDGGAVLV</sequence>
<dbReference type="PANTHER" id="PTHR43477">
    <property type="entry name" value="DIHYDROANTICAPSIN 7-DEHYDROGENASE"/>
    <property type="match status" value="1"/>
</dbReference>
<keyword evidence="3" id="KW-0614">Plasmid</keyword>
<accession>A0ABY4GG24</accession>